<dbReference type="Gene3D" id="2.40.50.140">
    <property type="entry name" value="Nucleic acid-binding proteins"/>
    <property type="match status" value="1"/>
</dbReference>
<dbReference type="STRING" id="493475.GARC_0879"/>
<accession>K6Z360</accession>
<keyword evidence="1" id="KW-0808">Transferase</keyword>
<evidence type="ECO:0000259" key="2">
    <source>
        <dbReference type="Pfam" id="PF18693"/>
    </source>
</evidence>
<evidence type="ECO:0000256" key="1">
    <source>
        <dbReference type="ARBA" id="ARBA00022679"/>
    </source>
</evidence>
<feature type="domain" description="TRAM" evidence="2">
    <location>
        <begin position="3"/>
        <end position="57"/>
    </location>
</feature>
<dbReference type="InterPro" id="IPR005840">
    <property type="entry name" value="Ribosomal_uS12_MeSTrfase_RimO"/>
</dbReference>
<sequence length="59" mass="6603">MTIDEVTPEGAVGRCYADAPEIDGNVHLTDEFDVEPGDIIWAQIIHSNEYDVWGVRVED</sequence>
<name>K6Z360_9ALTE</name>
<organism evidence="3 4">
    <name type="scientific">Paraglaciecola arctica BSs20135</name>
    <dbReference type="NCBI Taxonomy" id="493475"/>
    <lineage>
        <taxon>Bacteria</taxon>
        <taxon>Pseudomonadati</taxon>
        <taxon>Pseudomonadota</taxon>
        <taxon>Gammaproteobacteria</taxon>
        <taxon>Alteromonadales</taxon>
        <taxon>Alteromonadaceae</taxon>
        <taxon>Paraglaciecola</taxon>
    </lineage>
</organism>
<dbReference type="AlphaFoldDB" id="K6Z360"/>
<proteinExistence type="predicted"/>
<evidence type="ECO:0000313" key="4">
    <source>
        <dbReference type="Proteomes" id="UP000006327"/>
    </source>
</evidence>
<gene>
    <name evidence="3" type="ORF">GARC_0879</name>
</gene>
<dbReference type="Proteomes" id="UP000006327">
    <property type="component" value="Unassembled WGS sequence"/>
</dbReference>
<dbReference type="EMBL" id="BAEO01000010">
    <property type="protein sequence ID" value="GAC17860.1"/>
    <property type="molecule type" value="Genomic_DNA"/>
</dbReference>
<comment type="caution">
    <text evidence="3">The sequence shown here is derived from an EMBL/GenBank/DDBJ whole genome shotgun (WGS) entry which is preliminary data.</text>
</comment>
<dbReference type="GO" id="GO:0035599">
    <property type="term" value="F:aspartic acid methylthiotransferase activity"/>
    <property type="evidence" value="ECO:0007669"/>
    <property type="project" value="TreeGrafter"/>
</dbReference>
<dbReference type="Pfam" id="PF18693">
    <property type="entry name" value="TRAM_2"/>
    <property type="match status" value="1"/>
</dbReference>
<dbReference type="InterPro" id="IPR012340">
    <property type="entry name" value="NA-bd_OB-fold"/>
</dbReference>
<protein>
    <recommendedName>
        <fullName evidence="2">TRAM domain-containing protein</fullName>
    </recommendedName>
</protein>
<dbReference type="PANTHER" id="PTHR43837:SF1">
    <property type="entry name" value="RIBOSOMAL PROTEIN US12 METHYLTHIOTRANSFERASE RIMO"/>
    <property type="match status" value="1"/>
</dbReference>
<dbReference type="PANTHER" id="PTHR43837">
    <property type="entry name" value="RIBOSOMAL PROTEIN S12 METHYLTHIOTRANSFERASE RIMO"/>
    <property type="match status" value="1"/>
</dbReference>
<dbReference type="GO" id="GO:0051539">
    <property type="term" value="F:4 iron, 4 sulfur cluster binding"/>
    <property type="evidence" value="ECO:0007669"/>
    <property type="project" value="InterPro"/>
</dbReference>
<evidence type="ECO:0000313" key="3">
    <source>
        <dbReference type="EMBL" id="GAC17860.1"/>
    </source>
</evidence>
<dbReference type="GO" id="GO:0005829">
    <property type="term" value="C:cytosol"/>
    <property type="evidence" value="ECO:0007669"/>
    <property type="project" value="TreeGrafter"/>
</dbReference>
<keyword evidence="4" id="KW-1185">Reference proteome</keyword>
<dbReference type="eggNOG" id="COG0621">
    <property type="taxonomic scope" value="Bacteria"/>
</dbReference>
<dbReference type="InterPro" id="IPR002792">
    <property type="entry name" value="TRAM_dom"/>
</dbReference>
<reference evidence="3 4" key="1">
    <citation type="journal article" date="2017" name="Antonie Van Leeuwenhoek">
        <title>Rhizobium rhizosphaerae sp. nov., a novel species isolated from rice rhizosphere.</title>
        <authorList>
            <person name="Zhao J.J."/>
            <person name="Zhang J."/>
            <person name="Zhang R.J."/>
            <person name="Zhang C.W."/>
            <person name="Yin H.Q."/>
            <person name="Zhang X.X."/>
        </authorList>
    </citation>
    <scope>NUCLEOTIDE SEQUENCE [LARGE SCALE GENOMIC DNA]</scope>
    <source>
        <strain evidence="3 4">BSs20135</strain>
    </source>
</reference>